<feature type="compositionally biased region" description="Polar residues" evidence="2">
    <location>
        <begin position="851"/>
        <end position="879"/>
    </location>
</feature>
<feature type="compositionally biased region" description="Low complexity" evidence="2">
    <location>
        <begin position="22"/>
        <end position="52"/>
    </location>
</feature>
<dbReference type="HOGENOM" id="CLU_293548_0_0_1"/>
<dbReference type="OMA" id="DSEIEFR"/>
<evidence type="ECO:0000313" key="4">
    <source>
        <dbReference type="Proteomes" id="UP000007241"/>
    </source>
</evidence>
<evidence type="ECO:0008006" key="5">
    <source>
        <dbReference type="Google" id="ProtNLM"/>
    </source>
</evidence>
<feature type="region of interest" description="Disordered" evidence="2">
    <location>
        <begin position="106"/>
        <end position="130"/>
    </location>
</feature>
<feature type="region of interest" description="Disordered" evidence="2">
    <location>
        <begin position="916"/>
        <end position="962"/>
    </location>
</feature>
<dbReference type="InParanoid" id="F4NW39"/>
<feature type="compositionally biased region" description="Basic and acidic residues" evidence="2">
    <location>
        <begin position="928"/>
        <end position="962"/>
    </location>
</feature>
<evidence type="ECO:0000256" key="1">
    <source>
        <dbReference type="SAM" id="Coils"/>
    </source>
</evidence>
<feature type="compositionally biased region" description="Polar residues" evidence="2">
    <location>
        <begin position="1"/>
        <end position="12"/>
    </location>
</feature>
<feature type="compositionally biased region" description="Polar residues" evidence="2">
    <location>
        <begin position="916"/>
        <end position="926"/>
    </location>
</feature>
<reference evidence="3 4" key="1">
    <citation type="submission" date="2009-12" db="EMBL/GenBank/DDBJ databases">
        <title>The draft genome of Batrachochytrium dendrobatidis.</title>
        <authorList>
            <consortium name="US DOE Joint Genome Institute (JGI-PGF)"/>
            <person name="Kuo A."/>
            <person name="Salamov A."/>
            <person name="Schmutz J."/>
            <person name="Lucas S."/>
            <person name="Pitluck S."/>
            <person name="Rosenblum E."/>
            <person name="Stajich J."/>
            <person name="Eisen M."/>
            <person name="Grigoriev I.V."/>
        </authorList>
    </citation>
    <scope>NUCLEOTIDE SEQUENCE [LARGE SCALE GENOMIC DNA]</scope>
    <source>
        <strain evidence="4">JAM81 / FGSC 10211</strain>
    </source>
</reference>
<dbReference type="OrthoDB" id="5600564at2759"/>
<feature type="region of interest" description="Disordered" evidence="2">
    <location>
        <begin position="1"/>
        <end position="79"/>
    </location>
</feature>
<feature type="compositionally biased region" description="Basic and acidic residues" evidence="2">
    <location>
        <begin position="107"/>
        <end position="127"/>
    </location>
</feature>
<evidence type="ECO:0000256" key="2">
    <source>
        <dbReference type="SAM" id="MobiDB-lite"/>
    </source>
</evidence>
<keyword evidence="1" id="KW-0175">Coiled coil</keyword>
<feature type="coiled-coil region" evidence="1">
    <location>
        <begin position="962"/>
        <end position="1028"/>
    </location>
</feature>
<feature type="region of interest" description="Disordered" evidence="2">
    <location>
        <begin position="832"/>
        <end position="898"/>
    </location>
</feature>
<gene>
    <name evidence="3" type="ORF">BATDEDRAFT_86454</name>
</gene>
<organism evidence="3 4">
    <name type="scientific">Batrachochytrium dendrobatidis (strain JAM81 / FGSC 10211)</name>
    <name type="common">Frog chytrid fungus</name>
    <dbReference type="NCBI Taxonomy" id="684364"/>
    <lineage>
        <taxon>Eukaryota</taxon>
        <taxon>Fungi</taxon>
        <taxon>Fungi incertae sedis</taxon>
        <taxon>Chytridiomycota</taxon>
        <taxon>Chytridiomycota incertae sedis</taxon>
        <taxon>Chytridiomycetes</taxon>
        <taxon>Rhizophydiales</taxon>
        <taxon>Rhizophydiales incertae sedis</taxon>
        <taxon>Batrachochytrium</taxon>
    </lineage>
</organism>
<evidence type="ECO:0000313" key="3">
    <source>
        <dbReference type="EMBL" id="EGF82765.1"/>
    </source>
</evidence>
<name>F4NW39_BATDJ</name>
<sequence>MVLGDSVTTAASRSIRKNEIVSSTNGTSSKKNTIRIPLSSSSTSKSTPAPSIVKLTSTTATGRQSQTVTKRQSFGNDSRHLEKFQQQKQPHRSLEFGLKLRQSMATLDKEGSESDSDKTLPGEDVRKKQSLVTTKMTSELRSARSIPVLQATTLKQADISVPVKESTLGKLPPSDRSIRSPGSTLLPRSSNSFKTAVKLSKSPYKESSQLELVFANTSSTCKPIHPEQSQSETLGKSAQDAIVSQKFDSTPHKDIEATLQESISIISINPESTLTNIPNPFSECADFTGDTIYNQSSQTEKSDSFIKQTCPPVQAVILPQDLEVEDPFGLSLKSNARRPVQRSPVIAPLAQPSPTIKLSPVVLPNAPHHEHDIDSVYCANTENIYIAPEVSKNPLMDVLILPAAISPTTESTYSSSQPLPITQSIEKTQNSLEFPVITNQIPHYNQIEKQDDSKDESKSPTTTDAKPNLVDVSPASFSNSRIHETPVHNIVKIATQISPKHSPRSHTDHLEVQNPSFSPSRFDESISKRDLRQDTTYSHPVQLQVQHQARQSHILNQPHIHSRHDHQSLQLFNPAAEEQQNTILQLESRLSDALRELDNAREDYVRVYRVSVQSDQQHQDLLDQLKSEQELISQQRIDIDELTNRLKHEKTQNERHEADFRLFSHKIHTQQDRISELMMENETLKSSLRKLQYESVSPAQVTTNESFYRERLEHALYDNESLKLMISRMRSDGGHSVGSNSLARESNTLCNAWDEIPHQASRATPTPSIFASDTQQCNIDHEEPEHTTPSSSRRIRATTAYGFEDHITNPENDVNSRSQSSLSQTHLSCISGANTPYRSGLTEGVRAKDTITPSPTQSALNLNRRASQAWAAQSPSTESPGMKLPLHTHHHSGRDPTSINLTSRFAAVQSGARRFSTNSIVPSSPLSHEADQGHHNDRRTPVGDWGQRDSEHDSSGKSESLLHEFISKRKTLDKELRSLSEEKSRLTFELSRIPASSGGGGNKSRKRLDEIEESLDVVDRKMAAVRKQMKQIGIL</sequence>
<dbReference type="EMBL" id="GL882880">
    <property type="protein sequence ID" value="EGF82765.1"/>
    <property type="molecule type" value="Genomic_DNA"/>
</dbReference>
<feature type="compositionally biased region" description="Basic and acidic residues" evidence="2">
    <location>
        <begin position="446"/>
        <end position="458"/>
    </location>
</feature>
<feature type="compositionally biased region" description="Polar residues" evidence="2">
    <location>
        <begin position="54"/>
        <end position="76"/>
    </location>
</feature>
<keyword evidence="4" id="KW-1185">Reference proteome</keyword>
<protein>
    <recommendedName>
        <fullName evidence="5">Enkurin domain-containing protein</fullName>
    </recommendedName>
</protein>
<proteinExistence type="predicted"/>
<feature type="compositionally biased region" description="Polar residues" evidence="2">
    <location>
        <begin position="180"/>
        <end position="189"/>
    </location>
</feature>
<feature type="region of interest" description="Disordered" evidence="2">
    <location>
        <begin position="498"/>
        <end position="527"/>
    </location>
</feature>
<dbReference type="AlphaFoldDB" id="F4NW39"/>
<feature type="coiled-coil region" evidence="1">
    <location>
        <begin position="576"/>
        <end position="694"/>
    </location>
</feature>
<dbReference type="Proteomes" id="UP000007241">
    <property type="component" value="Unassembled WGS sequence"/>
</dbReference>
<feature type="region of interest" description="Disordered" evidence="2">
    <location>
        <begin position="165"/>
        <end position="189"/>
    </location>
</feature>
<accession>F4NW39</accession>
<dbReference type="RefSeq" id="XP_006677047.1">
    <property type="nucleotide sequence ID" value="XM_006676984.1"/>
</dbReference>
<feature type="region of interest" description="Disordered" evidence="2">
    <location>
        <begin position="437"/>
        <end position="473"/>
    </location>
</feature>
<dbReference type="GeneID" id="18242434"/>